<keyword evidence="11" id="KW-1185">Reference proteome</keyword>
<evidence type="ECO:0000256" key="6">
    <source>
        <dbReference type="ARBA" id="ARBA00023033"/>
    </source>
</evidence>
<keyword evidence="4 8" id="KW-0560">Oxidoreductase</keyword>
<dbReference type="PANTHER" id="PTHR24300:SF375">
    <property type="entry name" value="CYTOCHROME P450 FAMILY"/>
    <property type="match status" value="1"/>
</dbReference>
<evidence type="ECO:0000313" key="11">
    <source>
        <dbReference type="Proteomes" id="UP000186922"/>
    </source>
</evidence>
<dbReference type="OrthoDB" id="3934656at2759"/>
<keyword evidence="6 8" id="KW-0503">Monooxygenase</keyword>
<comment type="similarity">
    <text evidence="2 8">Belongs to the cytochrome P450 family.</text>
</comment>
<dbReference type="SUPFAM" id="SSF48264">
    <property type="entry name" value="Cytochrome P450"/>
    <property type="match status" value="1"/>
</dbReference>
<dbReference type="InterPro" id="IPR017972">
    <property type="entry name" value="Cyt_P450_CS"/>
</dbReference>
<sequence>MPLTQMLWLKVTRRPLISCLEDSYRFYPQLRLILSFCSFVAYEMISIVLGVAALLVAVYYWWANNASEGIHSDNFPPGPKGLPIVGDIFLFASKSRHTTIQQFGKQFGGVFSTRAGTAPRAVWVTSYKGFREALIDRAWGFAGRPEGVFFKDQSSVHHPGMIISGTEESAKNVRKFTLVTLRNLGFGQRSMQANILQEAENVITEFRRKKSEPFNPRSIVALATANVIASITLGRTFKYGDEGMVMMTETITFGMKQILVAARDRMFPFMKYLPNNARTIMAEVFGSIKGFLNKIIDEHRPTHVPNEPRDFIDVWLDQSTDVVTPTNSIYSSERLPNVLVDLFAGGFETTATAFQWLFVMMLHHPEIQSKIHKELDRVVGLNAEVTLDHRDELVYTEAVILETLRVYPLLPFAIPHQATDDTMLGGYLIPKGTTVMMHLYSILHDPELWDNVEEFKPDRFIKDGKISVPEYFVPFGAGRRSCIGEQLARKELFLVFANIMSHFNLEKPAGAEVPSLETIQAVVLQPKPFEIVAKPRQ</sequence>
<organism evidence="10 11">
    <name type="scientific">Ramazzottius varieornatus</name>
    <name type="common">Water bear</name>
    <name type="synonym">Tardigrade</name>
    <dbReference type="NCBI Taxonomy" id="947166"/>
    <lineage>
        <taxon>Eukaryota</taxon>
        <taxon>Metazoa</taxon>
        <taxon>Ecdysozoa</taxon>
        <taxon>Tardigrada</taxon>
        <taxon>Eutardigrada</taxon>
        <taxon>Parachela</taxon>
        <taxon>Hypsibioidea</taxon>
        <taxon>Ramazzottiidae</taxon>
        <taxon>Ramazzottius</taxon>
    </lineage>
</organism>
<feature type="binding site" description="axial binding residue" evidence="7">
    <location>
        <position position="482"/>
    </location>
    <ligand>
        <name>heme</name>
        <dbReference type="ChEBI" id="CHEBI:30413"/>
    </ligand>
    <ligandPart>
        <name>Fe</name>
        <dbReference type="ChEBI" id="CHEBI:18248"/>
    </ligandPart>
</feature>
<dbReference type="InterPro" id="IPR036396">
    <property type="entry name" value="Cyt_P450_sf"/>
</dbReference>
<dbReference type="Gene3D" id="1.10.630.10">
    <property type="entry name" value="Cytochrome P450"/>
    <property type="match status" value="1"/>
</dbReference>
<dbReference type="InterPro" id="IPR050182">
    <property type="entry name" value="Cytochrome_P450_fam2"/>
</dbReference>
<dbReference type="GO" id="GO:0006805">
    <property type="term" value="P:xenobiotic metabolic process"/>
    <property type="evidence" value="ECO:0007669"/>
    <property type="project" value="TreeGrafter"/>
</dbReference>
<dbReference type="Pfam" id="PF00067">
    <property type="entry name" value="p450"/>
    <property type="match status" value="1"/>
</dbReference>
<dbReference type="GO" id="GO:0020037">
    <property type="term" value="F:heme binding"/>
    <property type="evidence" value="ECO:0007669"/>
    <property type="project" value="InterPro"/>
</dbReference>
<dbReference type="PANTHER" id="PTHR24300">
    <property type="entry name" value="CYTOCHROME P450 508A4-RELATED"/>
    <property type="match status" value="1"/>
</dbReference>
<protein>
    <submittedName>
        <fullName evidence="10">Uncharacterized protein</fullName>
    </submittedName>
</protein>
<keyword evidence="9" id="KW-0812">Transmembrane</keyword>
<evidence type="ECO:0000256" key="4">
    <source>
        <dbReference type="ARBA" id="ARBA00023002"/>
    </source>
</evidence>
<dbReference type="PRINTS" id="PR00463">
    <property type="entry name" value="EP450I"/>
</dbReference>
<keyword evidence="5 7" id="KW-0408">Iron</keyword>
<keyword evidence="7 8" id="KW-0349">Heme</keyword>
<dbReference type="GO" id="GO:0005737">
    <property type="term" value="C:cytoplasm"/>
    <property type="evidence" value="ECO:0007669"/>
    <property type="project" value="TreeGrafter"/>
</dbReference>
<dbReference type="PROSITE" id="PS00086">
    <property type="entry name" value="CYTOCHROME_P450"/>
    <property type="match status" value="1"/>
</dbReference>
<evidence type="ECO:0000313" key="10">
    <source>
        <dbReference type="EMBL" id="GAU92109.1"/>
    </source>
</evidence>
<evidence type="ECO:0000256" key="7">
    <source>
        <dbReference type="PIRSR" id="PIRSR602401-1"/>
    </source>
</evidence>
<dbReference type="Proteomes" id="UP000186922">
    <property type="component" value="Unassembled WGS sequence"/>
</dbReference>
<dbReference type="InterPro" id="IPR001128">
    <property type="entry name" value="Cyt_P450"/>
</dbReference>
<dbReference type="STRING" id="947166.A0A1D1UQW9"/>
<keyword evidence="3 7" id="KW-0479">Metal-binding</keyword>
<evidence type="ECO:0000256" key="9">
    <source>
        <dbReference type="SAM" id="Phobius"/>
    </source>
</evidence>
<name>A0A1D1UQW9_RAMVA</name>
<proteinExistence type="inferred from homology"/>
<dbReference type="FunFam" id="1.10.630.10:FF:000036">
    <property type="entry name" value="CYtochrome P450 family"/>
    <property type="match status" value="1"/>
</dbReference>
<feature type="transmembrane region" description="Helical" evidence="9">
    <location>
        <begin position="32"/>
        <end position="62"/>
    </location>
</feature>
<evidence type="ECO:0000256" key="8">
    <source>
        <dbReference type="RuleBase" id="RU000461"/>
    </source>
</evidence>
<dbReference type="GO" id="GO:0006082">
    <property type="term" value="P:organic acid metabolic process"/>
    <property type="evidence" value="ECO:0007669"/>
    <property type="project" value="TreeGrafter"/>
</dbReference>
<dbReference type="AlphaFoldDB" id="A0A1D1UQW9"/>
<evidence type="ECO:0000256" key="3">
    <source>
        <dbReference type="ARBA" id="ARBA00022723"/>
    </source>
</evidence>
<keyword evidence="9" id="KW-0472">Membrane</keyword>
<accession>A0A1D1UQW9</accession>
<gene>
    <name evidence="10" type="primary">RvY_04234-1</name>
    <name evidence="10" type="synonym">RvY_04234.1</name>
    <name evidence="10" type="ORF">RvY_04234</name>
</gene>
<evidence type="ECO:0000256" key="2">
    <source>
        <dbReference type="ARBA" id="ARBA00010617"/>
    </source>
</evidence>
<dbReference type="GO" id="GO:0016712">
    <property type="term" value="F:oxidoreductase activity, acting on paired donors, with incorporation or reduction of molecular oxygen, reduced flavin or flavoprotein as one donor, and incorporation of one atom of oxygen"/>
    <property type="evidence" value="ECO:0007669"/>
    <property type="project" value="TreeGrafter"/>
</dbReference>
<dbReference type="PRINTS" id="PR00385">
    <property type="entry name" value="P450"/>
</dbReference>
<evidence type="ECO:0000256" key="1">
    <source>
        <dbReference type="ARBA" id="ARBA00001971"/>
    </source>
</evidence>
<dbReference type="GO" id="GO:0005506">
    <property type="term" value="F:iron ion binding"/>
    <property type="evidence" value="ECO:0007669"/>
    <property type="project" value="InterPro"/>
</dbReference>
<evidence type="ECO:0000256" key="5">
    <source>
        <dbReference type="ARBA" id="ARBA00023004"/>
    </source>
</evidence>
<dbReference type="EMBL" id="BDGG01000002">
    <property type="protein sequence ID" value="GAU92109.1"/>
    <property type="molecule type" value="Genomic_DNA"/>
</dbReference>
<comment type="cofactor">
    <cofactor evidence="1 7">
        <name>heme</name>
        <dbReference type="ChEBI" id="CHEBI:30413"/>
    </cofactor>
</comment>
<dbReference type="InterPro" id="IPR002401">
    <property type="entry name" value="Cyt_P450_E_grp-I"/>
</dbReference>
<keyword evidence="9" id="KW-1133">Transmembrane helix</keyword>
<comment type="caution">
    <text evidence="10">The sequence shown here is derived from an EMBL/GenBank/DDBJ whole genome shotgun (WGS) entry which is preliminary data.</text>
</comment>
<reference evidence="10 11" key="1">
    <citation type="journal article" date="2016" name="Nat. Commun.">
        <title>Extremotolerant tardigrade genome and improved radiotolerance of human cultured cells by tardigrade-unique protein.</title>
        <authorList>
            <person name="Hashimoto T."/>
            <person name="Horikawa D.D."/>
            <person name="Saito Y."/>
            <person name="Kuwahara H."/>
            <person name="Kozuka-Hata H."/>
            <person name="Shin-I T."/>
            <person name="Minakuchi Y."/>
            <person name="Ohishi K."/>
            <person name="Motoyama A."/>
            <person name="Aizu T."/>
            <person name="Enomoto A."/>
            <person name="Kondo K."/>
            <person name="Tanaka S."/>
            <person name="Hara Y."/>
            <person name="Koshikawa S."/>
            <person name="Sagara H."/>
            <person name="Miura T."/>
            <person name="Yokobori S."/>
            <person name="Miyagawa K."/>
            <person name="Suzuki Y."/>
            <person name="Kubo T."/>
            <person name="Oyama M."/>
            <person name="Kohara Y."/>
            <person name="Fujiyama A."/>
            <person name="Arakawa K."/>
            <person name="Katayama T."/>
            <person name="Toyoda A."/>
            <person name="Kunieda T."/>
        </authorList>
    </citation>
    <scope>NUCLEOTIDE SEQUENCE [LARGE SCALE GENOMIC DNA]</scope>
    <source>
        <strain evidence="10 11">YOKOZUNA-1</strain>
    </source>
</reference>